<name>A0A1L9N9L9_ASPTC</name>
<gene>
    <name evidence="2" type="ORF">ASPTUDRAFT_441996</name>
</gene>
<dbReference type="EMBL" id="KV878187">
    <property type="protein sequence ID" value="OJI86007.1"/>
    <property type="molecule type" value="Genomic_DNA"/>
</dbReference>
<evidence type="ECO:0000256" key="1">
    <source>
        <dbReference type="SAM" id="MobiDB-lite"/>
    </source>
</evidence>
<organism evidence="2 3">
    <name type="scientific">Aspergillus tubingensis (strain CBS 134.48)</name>
    <dbReference type="NCBI Taxonomy" id="767770"/>
    <lineage>
        <taxon>Eukaryota</taxon>
        <taxon>Fungi</taxon>
        <taxon>Dikarya</taxon>
        <taxon>Ascomycota</taxon>
        <taxon>Pezizomycotina</taxon>
        <taxon>Eurotiomycetes</taxon>
        <taxon>Eurotiomycetidae</taxon>
        <taxon>Eurotiales</taxon>
        <taxon>Aspergillaceae</taxon>
        <taxon>Aspergillus</taxon>
        <taxon>Aspergillus subgen. Circumdati</taxon>
    </lineage>
</organism>
<dbReference type="Proteomes" id="UP000184304">
    <property type="component" value="Unassembled WGS sequence"/>
</dbReference>
<feature type="region of interest" description="Disordered" evidence="1">
    <location>
        <begin position="1"/>
        <end position="35"/>
    </location>
</feature>
<reference evidence="3" key="1">
    <citation type="journal article" date="2017" name="Genome Biol.">
        <title>Comparative genomics reveals high biological diversity and specific adaptations in the industrially and medically important fungal genus Aspergillus.</title>
        <authorList>
            <person name="de Vries R.P."/>
            <person name="Riley R."/>
            <person name="Wiebenga A."/>
            <person name="Aguilar-Osorio G."/>
            <person name="Amillis S."/>
            <person name="Uchima C.A."/>
            <person name="Anderluh G."/>
            <person name="Asadollahi M."/>
            <person name="Askin M."/>
            <person name="Barry K."/>
            <person name="Battaglia E."/>
            <person name="Bayram O."/>
            <person name="Benocci T."/>
            <person name="Braus-Stromeyer S.A."/>
            <person name="Caldana C."/>
            <person name="Canovas D."/>
            <person name="Cerqueira G.C."/>
            <person name="Chen F."/>
            <person name="Chen W."/>
            <person name="Choi C."/>
            <person name="Clum A."/>
            <person name="Dos Santos R.A."/>
            <person name="Damasio A.R."/>
            <person name="Diallinas G."/>
            <person name="Emri T."/>
            <person name="Fekete E."/>
            <person name="Flipphi M."/>
            <person name="Freyberg S."/>
            <person name="Gallo A."/>
            <person name="Gournas C."/>
            <person name="Habgood R."/>
            <person name="Hainaut M."/>
            <person name="Harispe M.L."/>
            <person name="Henrissat B."/>
            <person name="Hilden K.S."/>
            <person name="Hope R."/>
            <person name="Hossain A."/>
            <person name="Karabika E."/>
            <person name="Karaffa L."/>
            <person name="Karanyi Z."/>
            <person name="Krasevec N."/>
            <person name="Kuo A."/>
            <person name="Kusch H."/>
            <person name="LaButti K."/>
            <person name="Lagendijk E.L."/>
            <person name="Lapidus A."/>
            <person name="Levasseur A."/>
            <person name="Lindquist E."/>
            <person name="Lipzen A."/>
            <person name="Logrieco A.F."/>
            <person name="MacCabe A."/>
            <person name="Maekelae M.R."/>
            <person name="Malavazi I."/>
            <person name="Melin P."/>
            <person name="Meyer V."/>
            <person name="Mielnichuk N."/>
            <person name="Miskei M."/>
            <person name="Molnar A.P."/>
            <person name="Mule G."/>
            <person name="Ngan C.Y."/>
            <person name="Orejas M."/>
            <person name="Orosz E."/>
            <person name="Ouedraogo J.P."/>
            <person name="Overkamp K.M."/>
            <person name="Park H.-S."/>
            <person name="Perrone G."/>
            <person name="Piumi F."/>
            <person name="Punt P.J."/>
            <person name="Ram A.F."/>
            <person name="Ramon A."/>
            <person name="Rauscher S."/>
            <person name="Record E."/>
            <person name="Riano-Pachon D.M."/>
            <person name="Robert V."/>
            <person name="Roehrig J."/>
            <person name="Ruller R."/>
            <person name="Salamov A."/>
            <person name="Salih N.S."/>
            <person name="Samson R.A."/>
            <person name="Sandor E."/>
            <person name="Sanguinetti M."/>
            <person name="Schuetze T."/>
            <person name="Sepcic K."/>
            <person name="Shelest E."/>
            <person name="Sherlock G."/>
            <person name="Sophianopoulou V."/>
            <person name="Squina F.M."/>
            <person name="Sun H."/>
            <person name="Susca A."/>
            <person name="Todd R.B."/>
            <person name="Tsang A."/>
            <person name="Unkles S.E."/>
            <person name="van de Wiele N."/>
            <person name="van Rossen-Uffink D."/>
            <person name="Oliveira J.V."/>
            <person name="Vesth T.C."/>
            <person name="Visser J."/>
            <person name="Yu J.-H."/>
            <person name="Zhou M."/>
            <person name="Andersen M.R."/>
            <person name="Archer D.B."/>
            <person name="Baker S.E."/>
            <person name="Benoit I."/>
            <person name="Brakhage A.A."/>
            <person name="Braus G.H."/>
            <person name="Fischer R."/>
            <person name="Frisvad J.C."/>
            <person name="Goldman G.H."/>
            <person name="Houbraken J."/>
            <person name="Oakley B."/>
            <person name="Pocsi I."/>
            <person name="Scazzocchio C."/>
            <person name="Seiboth B."/>
            <person name="vanKuyk P.A."/>
            <person name="Wortman J."/>
            <person name="Dyer P.S."/>
            <person name="Grigoriev I.V."/>
        </authorList>
    </citation>
    <scope>NUCLEOTIDE SEQUENCE [LARGE SCALE GENOMIC DNA]</scope>
    <source>
        <strain evidence="3">CBS 134.48</strain>
    </source>
</reference>
<accession>A0A1L9N9L9</accession>
<keyword evidence="3" id="KW-1185">Reference proteome</keyword>
<dbReference type="VEuPathDB" id="FungiDB:ASPTUDRAFT_441996"/>
<dbReference type="AlphaFoldDB" id="A0A1L9N9L9"/>
<evidence type="ECO:0000313" key="3">
    <source>
        <dbReference type="Proteomes" id="UP000184304"/>
    </source>
</evidence>
<sequence length="59" mass="6475">MGTTKMRQGSATWKKLVDGDVGGGARTRAEQREARPSGNLAKVKLFHCRQRPMHGALEP</sequence>
<feature type="compositionally biased region" description="Polar residues" evidence="1">
    <location>
        <begin position="1"/>
        <end position="11"/>
    </location>
</feature>
<proteinExistence type="predicted"/>
<protein>
    <submittedName>
        <fullName evidence="2">Uncharacterized protein</fullName>
    </submittedName>
</protein>
<evidence type="ECO:0000313" key="2">
    <source>
        <dbReference type="EMBL" id="OJI86007.1"/>
    </source>
</evidence>